<dbReference type="SUPFAM" id="SSF54593">
    <property type="entry name" value="Glyoxalase/Bleomycin resistance protein/Dihydroxybiphenyl dioxygenase"/>
    <property type="match status" value="1"/>
</dbReference>
<keyword evidence="5" id="KW-1185">Reference proteome</keyword>
<feature type="non-terminal residue" evidence="4">
    <location>
        <position position="1"/>
    </location>
</feature>
<name>V3ZSR4_LOTGI</name>
<evidence type="ECO:0000256" key="2">
    <source>
        <dbReference type="ARBA" id="ARBA00040140"/>
    </source>
</evidence>
<dbReference type="InterPro" id="IPR050383">
    <property type="entry name" value="GlyoxalaseI/FosfomycinResist"/>
</dbReference>
<dbReference type="PROSITE" id="PS51819">
    <property type="entry name" value="VOC"/>
    <property type="match status" value="1"/>
</dbReference>
<dbReference type="KEGG" id="lgi:LOTGIDRAFT_118369"/>
<dbReference type="OrthoDB" id="5371818at2759"/>
<evidence type="ECO:0000313" key="4">
    <source>
        <dbReference type="EMBL" id="ESO94488.1"/>
    </source>
</evidence>
<dbReference type="CDD" id="cd07253">
    <property type="entry name" value="GLOD5"/>
    <property type="match status" value="1"/>
</dbReference>
<evidence type="ECO:0000256" key="1">
    <source>
        <dbReference type="ARBA" id="ARBA00010363"/>
    </source>
</evidence>
<dbReference type="HOGENOM" id="CLU_046006_4_3_1"/>
<dbReference type="Proteomes" id="UP000030746">
    <property type="component" value="Unassembled WGS sequence"/>
</dbReference>
<dbReference type="Pfam" id="PF00903">
    <property type="entry name" value="Glyoxalase"/>
    <property type="match status" value="1"/>
</dbReference>
<dbReference type="PANTHER" id="PTHR21366">
    <property type="entry name" value="GLYOXALASE FAMILY PROTEIN"/>
    <property type="match status" value="1"/>
</dbReference>
<sequence length="129" mass="14546">HSGFKISRLDHFVITVKDVNKTVEFYTKVLGMDVITFKGDRKALTFGQQKINIHEQGKEFEPKSFIPTPGSADVCFITETKLDDFIKHLKVCDVPILEGPVERTGAIGPILSVYFRDPDNNLLEVSNYS</sequence>
<feature type="domain" description="VOC" evidence="3">
    <location>
        <begin position="8"/>
        <end position="128"/>
    </location>
</feature>
<comment type="similarity">
    <text evidence="1">Belongs to the glyoxalase I family.</text>
</comment>
<evidence type="ECO:0000313" key="5">
    <source>
        <dbReference type="Proteomes" id="UP000030746"/>
    </source>
</evidence>
<organism evidence="4 5">
    <name type="scientific">Lottia gigantea</name>
    <name type="common">Giant owl limpet</name>
    <dbReference type="NCBI Taxonomy" id="225164"/>
    <lineage>
        <taxon>Eukaryota</taxon>
        <taxon>Metazoa</taxon>
        <taxon>Spiralia</taxon>
        <taxon>Lophotrochozoa</taxon>
        <taxon>Mollusca</taxon>
        <taxon>Gastropoda</taxon>
        <taxon>Patellogastropoda</taxon>
        <taxon>Lottioidea</taxon>
        <taxon>Lottiidae</taxon>
        <taxon>Lottia</taxon>
    </lineage>
</organism>
<dbReference type="EMBL" id="KB201802">
    <property type="protein sequence ID" value="ESO94488.1"/>
    <property type="molecule type" value="Genomic_DNA"/>
</dbReference>
<dbReference type="RefSeq" id="XP_009054772.1">
    <property type="nucleotide sequence ID" value="XM_009056524.1"/>
</dbReference>
<gene>
    <name evidence="4" type="ORF">LOTGIDRAFT_118369</name>
</gene>
<proteinExistence type="inferred from homology"/>
<dbReference type="Gene3D" id="3.10.180.10">
    <property type="entry name" value="2,3-Dihydroxybiphenyl 1,2-Dioxygenase, domain 1"/>
    <property type="match status" value="1"/>
</dbReference>
<dbReference type="OMA" id="FGTHKIN"/>
<dbReference type="AlphaFoldDB" id="V3ZSR4"/>
<dbReference type="InterPro" id="IPR037523">
    <property type="entry name" value="VOC_core"/>
</dbReference>
<dbReference type="GeneID" id="20231609"/>
<accession>V3ZSR4</accession>
<dbReference type="STRING" id="225164.V3ZSR4"/>
<dbReference type="InterPro" id="IPR004360">
    <property type="entry name" value="Glyas_Fos-R_dOase_dom"/>
</dbReference>
<protein>
    <recommendedName>
        <fullName evidence="2">Glyoxalase domain-containing protein 5</fullName>
    </recommendedName>
</protein>
<reference evidence="4 5" key="1">
    <citation type="journal article" date="2013" name="Nature">
        <title>Insights into bilaterian evolution from three spiralian genomes.</title>
        <authorList>
            <person name="Simakov O."/>
            <person name="Marletaz F."/>
            <person name="Cho S.J."/>
            <person name="Edsinger-Gonzales E."/>
            <person name="Havlak P."/>
            <person name="Hellsten U."/>
            <person name="Kuo D.H."/>
            <person name="Larsson T."/>
            <person name="Lv J."/>
            <person name="Arendt D."/>
            <person name="Savage R."/>
            <person name="Osoegawa K."/>
            <person name="de Jong P."/>
            <person name="Grimwood J."/>
            <person name="Chapman J.A."/>
            <person name="Shapiro H."/>
            <person name="Aerts A."/>
            <person name="Otillar R.P."/>
            <person name="Terry A.Y."/>
            <person name="Boore J.L."/>
            <person name="Grigoriev I.V."/>
            <person name="Lindberg D.R."/>
            <person name="Seaver E.C."/>
            <person name="Weisblat D.A."/>
            <person name="Putnam N.H."/>
            <person name="Rokhsar D.S."/>
        </authorList>
    </citation>
    <scope>NUCLEOTIDE SEQUENCE [LARGE SCALE GENOMIC DNA]</scope>
</reference>
<dbReference type="InterPro" id="IPR029068">
    <property type="entry name" value="Glyas_Bleomycin-R_OHBP_Dase"/>
</dbReference>
<dbReference type="CTD" id="20231609"/>
<dbReference type="PANTHER" id="PTHR21366:SF14">
    <property type="entry name" value="GLYOXALASE DOMAIN-CONTAINING PROTEIN 5"/>
    <property type="match status" value="1"/>
</dbReference>
<evidence type="ECO:0000259" key="3">
    <source>
        <dbReference type="PROSITE" id="PS51819"/>
    </source>
</evidence>